<dbReference type="EMBL" id="CABVHU010000021">
    <property type="protein sequence ID" value="VVO40735.1"/>
    <property type="molecule type" value="Genomic_DNA"/>
</dbReference>
<protein>
    <recommendedName>
        <fullName evidence="4">Transmembrane protein</fullName>
    </recommendedName>
</protein>
<dbReference type="Proteomes" id="UP000409037">
    <property type="component" value="Unassembled WGS sequence"/>
</dbReference>
<keyword evidence="1" id="KW-0812">Transmembrane</keyword>
<evidence type="ECO:0008006" key="4">
    <source>
        <dbReference type="Google" id="ProtNLM"/>
    </source>
</evidence>
<keyword evidence="1" id="KW-1133">Transmembrane helix</keyword>
<keyword evidence="1" id="KW-0472">Membrane</keyword>
<evidence type="ECO:0000313" key="3">
    <source>
        <dbReference type="Proteomes" id="UP000409037"/>
    </source>
</evidence>
<reference evidence="2 3" key="1">
    <citation type="submission" date="2019-09" db="EMBL/GenBank/DDBJ databases">
        <authorList>
            <person name="Chandra G."/>
            <person name="Truman W A."/>
        </authorList>
    </citation>
    <scope>NUCLEOTIDE SEQUENCE [LARGE SCALE GENOMIC DNA]</scope>
    <source>
        <strain evidence="2">PS833</strain>
    </source>
</reference>
<proteinExistence type="predicted"/>
<dbReference type="RefSeq" id="WP_150800890.1">
    <property type="nucleotide sequence ID" value="NZ_CABVHU010000021.1"/>
</dbReference>
<accession>A0A5E7FND3</accession>
<evidence type="ECO:0000313" key="2">
    <source>
        <dbReference type="EMBL" id="VVO40735.1"/>
    </source>
</evidence>
<feature type="transmembrane region" description="Helical" evidence="1">
    <location>
        <begin position="88"/>
        <end position="113"/>
    </location>
</feature>
<feature type="transmembrane region" description="Helical" evidence="1">
    <location>
        <begin position="133"/>
        <end position="150"/>
    </location>
</feature>
<organism evidence="2 3">
    <name type="scientific">Pseudomonas fluorescens</name>
    <dbReference type="NCBI Taxonomy" id="294"/>
    <lineage>
        <taxon>Bacteria</taxon>
        <taxon>Pseudomonadati</taxon>
        <taxon>Pseudomonadota</taxon>
        <taxon>Gammaproteobacteria</taxon>
        <taxon>Pseudomonadales</taxon>
        <taxon>Pseudomonadaceae</taxon>
        <taxon>Pseudomonas</taxon>
    </lineage>
</organism>
<dbReference type="AlphaFoldDB" id="A0A5E7FND3"/>
<sequence>MFARKFCYVDGAPRIIKSAGYTDGYCIELNGYTYDHVTLDERIHRYLTDHGQGKKTRLYCAYNGSKVNVLAIQTENGETLKTDSIGDLLVGGAIFSLLAGGATMLLSFFPIVLLVGKLHLVKAGTEVEVGMSLALYFSIGITLWSMHGLIKMVRMRNAIEKIPSGSIEKAGKKTFGVNAQAA</sequence>
<gene>
    <name evidence="2" type="ORF">PS833_05800</name>
</gene>
<evidence type="ECO:0000256" key="1">
    <source>
        <dbReference type="SAM" id="Phobius"/>
    </source>
</evidence>
<name>A0A5E7FND3_PSEFL</name>